<protein>
    <submittedName>
        <fullName evidence="2">Transposase IS3/IS911 family protein</fullName>
    </submittedName>
</protein>
<evidence type="ECO:0000313" key="3">
    <source>
        <dbReference type="Proteomes" id="UP000008703"/>
    </source>
</evidence>
<dbReference type="GO" id="GO:0003677">
    <property type="term" value="F:DNA binding"/>
    <property type="evidence" value="ECO:0007669"/>
    <property type="project" value="InterPro"/>
</dbReference>
<keyword evidence="3" id="KW-1185">Reference proteome</keyword>
<accession>G2PGE5</accession>
<name>G2PGE5_STRV4</name>
<dbReference type="HOGENOM" id="CLU_1593688_0_0_11"/>
<dbReference type="KEGG" id="svl:Strvi_6026"/>
<dbReference type="GO" id="GO:0004803">
    <property type="term" value="F:transposase activity"/>
    <property type="evidence" value="ECO:0007669"/>
    <property type="project" value="InterPro"/>
</dbReference>
<dbReference type="SUPFAM" id="SSF46689">
    <property type="entry name" value="Homeodomain-like"/>
    <property type="match status" value="1"/>
</dbReference>
<sequence>MPAPRKYPLELRERAVRMYRASEPKPVIRRLAEELGVHHEALRNWIRQAEADAGEREDLLTTAEREELVALRKENAQLKRANEVLRTASAFPPRSSTRPGPGKSAHRRAPTPGGRARTPGTADMVGTRAARCVTAFVSVRHAPSRNCFPPSWPSKDRWSAPAVTGLV</sequence>
<dbReference type="Proteomes" id="UP000008703">
    <property type="component" value="Chromosome"/>
</dbReference>
<dbReference type="InterPro" id="IPR002514">
    <property type="entry name" value="Transposase_8"/>
</dbReference>
<organism evidence="2 3">
    <name type="scientific">Streptomyces violaceusniger (strain Tu 4113)</name>
    <dbReference type="NCBI Taxonomy" id="653045"/>
    <lineage>
        <taxon>Bacteria</taxon>
        <taxon>Bacillati</taxon>
        <taxon>Actinomycetota</taxon>
        <taxon>Actinomycetes</taxon>
        <taxon>Kitasatosporales</taxon>
        <taxon>Streptomycetaceae</taxon>
        <taxon>Streptomyces</taxon>
        <taxon>Streptomyces violaceusniger group</taxon>
    </lineage>
</organism>
<dbReference type="Gene3D" id="1.10.10.10">
    <property type="entry name" value="Winged helix-like DNA-binding domain superfamily/Winged helix DNA-binding domain"/>
    <property type="match status" value="1"/>
</dbReference>
<dbReference type="InterPro" id="IPR036388">
    <property type="entry name" value="WH-like_DNA-bd_sf"/>
</dbReference>
<reference evidence="2" key="1">
    <citation type="submission" date="2011-08" db="EMBL/GenBank/DDBJ databases">
        <title>Complete sequence of chromosome of Streptomyces violaceusniger Tu 4113.</title>
        <authorList>
            <consortium name="US DOE Joint Genome Institute"/>
            <person name="Lucas S."/>
            <person name="Han J."/>
            <person name="Lapidus A."/>
            <person name="Cheng J.-F."/>
            <person name="Goodwin L."/>
            <person name="Pitluck S."/>
            <person name="Peters L."/>
            <person name="Ivanova N."/>
            <person name="Daligault H."/>
            <person name="Detter J.C."/>
            <person name="Han C."/>
            <person name="Tapia R."/>
            <person name="Land M."/>
            <person name="Hauser L."/>
            <person name="Kyrpides N."/>
            <person name="Ivanova N."/>
            <person name="Pagani I."/>
            <person name="Hagen A."/>
            <person name="Katz L."/>
            <person name="Fiedler H.-P."/>
            <person name="Keasling J."/>
            <person name="Fortman J."/>
            <person name="Woyke T."/>
        </authorList>
    </citation>
    <scope>NUCLEOTIDE SEQUENCE [LARGE SCALE GENOMIC DNA]</scope>
    <source>
        <strain evidence="2">Tu 4113</strain>
    </source>
</reference>
<dbReference type="RefSeq" id="WP_014059009.1">
    <property type="nucleotide sequence ID" value="NC_015957.1"/>
</dbReference>
<dbReference type="eggNOG" id="COG2963">
    <property type="taxonomic scope" value="Bacteria"/>
</dbReference>
<proteinExistence type="predicted"/>
<dbReference type="AlphaFoldDB" id="G2PGE5"/>
<feature type="region of interest" description="Disordered" evidence="1">
    <location>
        <begin position="83"/>
        <end position="124"/>
    </location>
</feature>
<gene>
    <name evidence="2" type="ORF">Strvi_6026</name>
</gene>
<dbReference type="InterPro" id="IPR009057">
    <property type="entry name" value="Homeodomain-like_sf"/>
</dbReference>
<dbReference type="GO" id="GO:0006313">
    <property type="term" value="P:DNA transposition"/>
    <property type="evidence" value="ECO:0007669"/>
    <property type="project" value="InterPro"/>
</dbReference>
<evidence type="ECO:0000313" key="2">
    <source>
        <dbReference type="EMBL" id="AEM85524.1"/>
    </source>
</evidence>
<dbReference type="Pfam" id="PF01527">
    <property type="entry name" value="HTH_Tnp_1"/>
    <property type="match status" value="1"/>
</dbReference>
<dbReference type="EMBL" id="CP002994">
    <property type="protein sequence ID" value="AEM85524.1"/>
    <property type="molecule type" value="Genomic_DNA"/>
</dbReference>
<evidence type="ECO:0000256" key="1">
    <source>
        <dbReference type="SAM" id="MobiDB-lite"/>
    </source>
</evidence>